<gene>
    <name evidence="4" type="ORF">CK797_00135</name>
</gene>
<evidence type="ECO:0000313" key="5">
    <source>
        <dbReference type="Proteomes" id="UP000239920"/>
    </source>
</evidence>
<dbReference type="EMBL" id="PNFV01000001">
    <property type="protein sequence ID" value="PMB83246.1"/>
    <property type="molecule type" value="Genomic_DNA"/>
</dbReference>
<dbReference type="PANTHER" id="PTHR43420:SF46">
    <property type="entry name" value="ACETYLTRANSFERASE"/>
    <property type="match status" value="1"/>
</dbReference>
<comment type="caution">
    <text evidence="4">The sequence shown here is derived from an EMBL/GenBank/DDBJ whole genome shotgun (WGS) entry which is preliminary data.</text>
</comment>
<name>A0A2J6NPR0_9LACO</name>
<accession>A0A2J6NPR0</accession>
<dbReference type="InterPro" id="IPR000182">
    <property type="entry name" value="GNAT_dom"/>
</dbReference>
<dbReference type="RefSeq" id="WP_104687806.1">
    <property type="nucleotide sequence ID" value="NZ_JBKTHY010000004.1"/>
</dbReference>
<dbReference type="AlphaFoldDB" id="A0A2J6NPR0"/>
<dbReference type="InterPro" id="IPR016181">
    <property type="entry name" value="Acyl_CoA_acyltransferase"/>
</dbReference>
<proteinExistence type="predicted"/>
<dbReference type="GO" id="GO:0016747">
    <property type="term" value="F:acyltransferase activity, transferring groups other than amino-acyl groups"/>
    <property type="evidence" value="ECO:0007669"/>
    <property type="project" value="InterPro"/>
</dbReference>
<sequence>MQIKQATMNDLDQILEILRDGRDQLASQGIDQWQGDYPNVEHVKEDINNGFAYLVQSDDDETVGALSIVEAPDHSYDELHGDWLIDTDKYVVIHRVAIHSNHAGKGYASALFTNVIDYIKQHRQDIKTIRIDTHEDNKIMQHLIAKNGFTRVGELHGVYRANEISYVYALLTHPEEDKN</sequence>
<dbReference type="OrthoDB" id="9796381at2"/>
<evidence type="ECO:0000259" key="3">
    <source>
        <dbReference type="PROSITE" id="PS51186"/>
    </source>
</evidence>
<protein>
    <submittedName>
        <fullName evidence="4">GNAT family N-acetyltransferase</fullName>
    </submittedName>
</protein>
<evidence type="ECO:0000256" key="1">
    <source>
        <dbReference type="ARBA" id="ARBA00022679"/>
    </source>
</evidence>
<dbReference type="CDD" id="cd04301">
    <property type="entry name" value="NAT_SF"/>
    <property type="match status" value="1"/>
</dbReference>
<dbReference type="InterPro" id="IPR050680">
    <property type="entry name" value="YpeA/RimI_acetyltransf"/>
</dbReference>
<dbReference type="SUPFAM" id="SSF55729">
    <property type="entry name" value="Acyl-CoA N-acyltransferases (Nat)"/>
    <property type="match status" value="1"/>
</dbReference>
<keyword evidence="1 4" id="KW-0808">Transferase</keyword>
<dbReference type="PANTHER" id="PTHR43420">
    <property type="entry name" value="ACETYLTRANSFERASE"/>
    <property type="match status" value="1"/>
</dbReference>
<keyword evidence="2" id="KW-0012">Acyltransferase</keyword>
<reference evidence="4 5" key="1">
    <citation type="submission" date="2017-09" db="EMBL/GenBank/DDBJ databases">
        <title>Bacterial strain isolated from the female urinary microbiota.</title>
        <authorList>
            <person name="Thomas-White K."/>
            <person name="Kumar N."/>
            <person name="Forster S."/>
            <person name="Putonti C."/>
            <person name="Lawley T."/>
            <person name="Wolfe A.J."/>
        </authorList>
    </citation>
    <scope>NUCLEOTIDE SEQUENCE [LARGE SCALE GENOMIC DNA]</scope>
    <source>
        <strain evidence="4 5">UMB0683</strain>
    </source>
</reference>
<dbReference type="Pfam" id="PF00583">
    <property type="entry name" value="Acetyltransf_1"/>
    <property type="match status" value="1"/>
</dbReference>
<organism evidence="4 5">
    <name type="scientific">Limosilactobacillus pontis</name>
    <dbReference type="NCBI Taxonomy" id="35787"/>
    <lineage>
        <taxon>Bacteria</taxon>
        <taxon>Bacillati</taxon>
        <taxon>Bacillota</taxon>
        <taxon>Bacilli</taxon>
        <taxon>Lactobacillales</taxon>
        <taxon>Lactobacillaceae</taxon>
        <taxon>Limosilactobacillus</taxon>
    </lineage>
</organism>
<dbReference type="PROSITE" id="PS51186">
    <property type="entry name" value="GNAT"/>
    <property type="match status" value="1"/>
</dbReference>
<feature type="domain" description="N-acetyltransferase" evidence="3">
    <location>
        <begin position="1"/>
        <end position="173"/>
    </location>
</feature>
<evidence type="ECO:0000313" key="4">
    <source>
        <dbReference type="EMBL" id="PMB83246.1"/>
    </source>
</evidence>
<dbReference type="Gene3D" id="3.40.630.30">
    <property type="match status" value="1"/>
</dbReference>
<dbReference type="Proteomes" id="UP000239920">
    <property type="component" value="Unassembled WGS sequence"/>
</dbReference>
<evidence type="ECO:0000256" key="2">
    <source>
        <dbReference type="ARBA" id="ARBA00023315"/>
    </source>
</evidence>